<evidence type="ECO:0000313" key="2">
    <source>
        <dbReference type="Proteomes" id="UP000644507"/>
    </source>
</evidence>
<gene>
    <name evidence="1" type="ORF">GCM10007100_13620</name>
</gene>
<evidence type="ECO:0000313" key="1">
    <source>
        <dbReference type="EMBL" id="GHC48942.1"/>
    </source>
</evidence>
<dbReference type="SUPFAM" id="SSF88659">
    <property type="entry name" value="Sigma3 and sigma4 domains of RNA polymerase sigma factors"/>
    <property type="match status" value="1"/>
</dbReference>
<dbReference type="AlphaFoldDB" id="A0A918WJM5"/>
<reference evidence="1" key="2">
    <citation type="submission" date="2020-09" db="EMBL/GenBank/DDBJ databases">
        <authorList>
            <person name="Sun Q."/>
            <person name="Kim S."/>
        </authorList>
    </citation>
    <scope>NUCLEOTIDE SEQUENCE</scope>
    <source>
        <strain evidence="1">KCTC 12988</strain>
    </source>
</reference>
<protein>
    <submittedName>
        <fullName evidence="1">Uncharacterized protein</fullName>
    </submittedName>
</protein>
<comment type="caution">
    <text evidence="1">The sequence shown here is derived from an EMBL/GenBank/DDBJ whole genome shotgun (WGS) entry which is preliminary data.</text>
</comment>
<keyword evidence="2" id="KW-1185">Reference proteome</keyword>
<sequence>MAEKSFLAVLTGDLIKSSSLSPDELDQVRELVLASVRELDSWAPSDSPVIVGSAEFFRGDSWQAALVQPQFGLRAALYLRAKLIHQGLSDSRVAIGLGSVDSIETTRISLSSGESFQLSGHALDNLSKQIDLTIAIAVEREAILSEWLPVVAQLCDGYLSRWTQRQAEVMTLLLHPDKPTHQEIANQLSVTRQTVTATVESAQGSALEVAVETFENSLTKLIEARP</sequence>
<dbReference type="EMBL" id="BMXI01000004">
    <property type="protein sequence ID" value="GHC48942.1"/>
    <property type="molecule type" value="Genomic_DNA"/>
</dbReference>
<name>A0A918WJM5_9BACT</name>
<dbReference type="RefSeq" id="WP_189568709.1">
    <property type="nucleotide sequence ID" value="NZ_BMXI01000004.1"/>
</dbReference>
<dbReference type="Proteomes" id="UP000644507">
    <property type="component" value="Unassembled WGS sequence"/>
</dbReference>
<accession>A0A918WJM5</accession>
<proteinExistence type="predicted"/>
<reference evidence="1" key="1">
    <citation type="journal article" date="2014" name="Int. J. Syst. Evol. Microbiol.">
        <title>Complete genome sequence of Corynebacterium casei LMG S-19264T (=DSM 44701T), isolated from a smear-ripened cheese.</title>
        <authorList>
            <consortium name="US DOE Joint Genome Institute (JGI-PGF)"/>
            <person name="Walter F."/>
            <person name="Albersmeier A."/>
            <person name="Kalinowski J."/>
            <person name="Ruckert C."/>
        </authorList>
    </citation>
    <scope>NUCLEOTIDE SEQUENCE</scope>
    <source>
        <strain evidence="1">KCTC 12988</strain>
    </source>
</reference>
<organism evidence="1 2">
    <name type="scientific">Roseibacillus persicicus</name>
    <dbReference type="NCBI Taxonomy" id="454148"/>
    <lineage>
        <taxon>Bacteria</taxon>
        <taxon>Pseudomonadati</taxon>
        <taxon>Verrucomicrobiota</taxon>
        <taxon>Verrucomicrobiia</taxon>
        <taxon>Verrucomicrobiales</taxon>
        <taxon>Verrucomicrobiaceae</taxon>
        <taxon>Roseibacillus</taxon>
    </lineage>
</organism>
<dbReference type="InterPro" id="IPR013324">
    <property type="entry name" value="RNA_pol_sigma_r3/r4-like"/>
</dbReference>